<dbReference type="AlphaFoldDB" id="A0A0H2XD38"/>
<evidence type="ECO:0000313" key="5">
    <source>
        <dbReference type="EMBL" id="AAY59285.1"/>
    </source>
</evidence>
<dbReference type="EMBL" id="CP000011">
    <property type="protein sequence ID" value="AAY59285.1"/>
    <property type="molecule type" value="Genomic_DNA"/>
</dbReference>
<evidence type="ECO:0000256" key="2">
    <source>
        <dbReference type="PROSITE-ProRule" id="PRU00335"/>
    </source>
</evidence>
<evidence type="ECO:0000256" key="1">
    <source>
        <dbReference type="ARBA" id="ARBA00023125"/>
    </source>
</evidence>
<dbReference type="KEGG" id="bma:BMAA0758.1"/>
<accession>A0A0H2XD38</accession>
<dbReference type="GO" id="GO:0003677">
    <property type="term" value="F:DNA binding"/>
    <property type="evidence" value="ECO:0007669"/>
    <property type="project" value="UniProtKB-UniRule"/>
</dbReference>
<name>A0A0H2XD38_BURMA</name>
<organism evidence="5 6">
    <name type="scientific">Burkholderia mallei (strain ATCC 23344)</name>
    <dbReference type="NCBI Taxonomy" id="243160"/>
    <lineage>
        <taxon>Bacteria</taxon>
        <taxon>Pseudomonadati</taxon>
        <taxon>Pseudomonadota</taxon>
        <taxon>Betaproteobacteria</taxon>
        <taxon>Burkholderiales</taxon>
        <taxon>Burkholderiaceae</taxon>
        <taxon>Burkholderia</taxon>
        <taxon>pseudomallei group</taxon>
    </lineage>
</organism>
<dbReference type="HOGENOM" id="CLU_361584_0_0_4"/>
<keyword evidence="6" id="KW-1185">Reference proteome</keyword>
<sequence length="773" mass="83020">MFYGGVGEPRIVDVRGDAHEAAALGLHDGGLERVEQRLVGLRVPERLARRVERGDPAFGNQEAHRAVACVQLRADPFADPAVLVGRRAHQRDLRVVLVQQPLRVAGRHRVDVAEVHHVERAARADVRHPAARDQVEPVRAAREHAAHQQIADFGGGEIEHAVEQAAVGELFHRGAAFARRVEHDAVEARVEPRGDRLDARRRHAEHREAERGLQIGVRRLHVAHRAGDHVRAVREHLARDPVQAGDVRHRIEHRDVRRADVRGHVARGHRRDHQLRHADRQRLHRRRDERRAAGAADADQRGDVVAAFDVVFERNRHRGDRAAAVAAEHGGRAVGVVRGDGVGADVRRAPRHAGRQVDHDRRKPRVGDPVLDEMRFRALCINGCRNVDPCTVGYHLVSFANRSFVARCTAIRFHGNFNTDETAVSAVVLTGHMPTTVSAPETLSETRTQTRELLLQTALSMLEQGWFPSITELANASGVSRATAYRYFPSQAALVSTVVDESLGPVLQWQPTSTSVEARVNELLDFAYPRMEQHEGALRAALQVALHQWANERARRAQDEPKYRRGNRRRLLTLAVEPMVRAGVDPAVAERLAQALSLLYGTEAMVVLKDIWGLDFRQFMNVIKWMSSALVRATLAQASGAAGAGGGAEAGAGGAGVAEGVAQGAAQGTAEGTAAAGGGAAREQVARDAGAAQHASPDGDPAAAGRAAASDSPAAGHGDAPAAGAADAADPAGDAAGERPEDRASASPTSSITSSTPSTPSASPASGDDGRDA</sequence>
<dbReference type="PATRIC" id="fig|243160.12.peg.4280"/>
<proteinExistence type="predicted"/>
<feature type="region of interest" description="Disordered" evidence="3">
    <location>
        <begin position="264"/>
        <end position="298"/>
    </location>
</feature>
<dbReference type="Proteomes" id="UP000006693">
    <property type="component" value="Chromosome 2"/>
</dbReference>
<dbReference type="Gene3D" id="1.10.357.10">
    <property type="entry name" value="Tetracycline Repressor, domain 2"/>
    <property type="match status" value="1"/>
</dbReference>
<keyword evidence="1 2" id="KW-0238">DNA-binding</keyword>
<dbReference type="eggNOG" id="COG1309">
    <property type="taxonomic scope" value="Bacteria"/>
</dbReference>
<feature type="domain" description="HTH tetR-type" evidence="4">
    <location>
        <begin position="448"/>
        <end position="506"/>
    </location>
</feature>
<feature type="DNA-binding region" description="H-T-H motif" evidence="2">
    <location>
        <begin position="469"/>
        <end position="488"/>
    </location>
</feature>
<evidence type="ECO:0000256" key="3">
    <source>
        <dbReference type="SAM" id="MobiDB-lite"/>
    </source>
</evidence>
<feature type="compositionally biased region" description="Low complexity" evidence="3">
    <location>
        <begin position="745"/>
        <end position="766"/>
    </location>
</feature>
<feature type="compositionally biased region" description="Low complexity" evidence="3">
    <location>
        <begin position="695"/>
        <end position="735"/>
    </location>
</feature>
<dbReference type="InterPro" id="IPR001647">
    <property type="entry name" value="HTH_TetR"/>
</dbReference>
<evidence type="ECO:0000313" key="6">
    <source>
        <dbReference type="Proteomes" id="UP000006693"/>
    </source>
</evidence>
<feature type="compositionally biased region" description="Basic residues" evidence="3">
    <location>
        <begin position="264"/>
        <end position="274"/>
    </location>
</feature>
<reference evidence="5 6" key="1">
    <citation type="journal article" date="2004" name="Proc. Natl. Acad. Sci. U.S.A.">
        <title>Structural flexibility in the Burkholderia mallei genome.</title>
        <authorList>
            <person name="Nierman W.C."/>
            <person name="DeShazer D."/>
            <person name="Kim H.S."/>
            <person name="Tettelin H."/>
            <person name="Nelson K.E."/>
            <person name="Feldblyum T."/>
            <person name="Ulrich R.L."/>
            <person name="Ronning C.M."/>
            <person name="Brinkac L.M."/>
            <person name="Daugherty S.C."/>
            <person name="Davidsen T.D."/>
            <person name="Deboy R.T."/>
            <person name="Dimitrov G."/>
            <person name="Dodson R.J."/>
            <person name="Durkin A.S."/>
            <person name="Gwinn M.L."/>
            <person name="Haft D.H."/>
            <person name="Khouri H."/>
            <person name="Kolonay J.F."/>
            <person name="Madupu R."/>
            <person name="Mohammoud Y."/>
            <person name="Nelson W.C."/>
            <person name="Radune D."/>
            <person name="Romero C.M."/>
            <person name="Sarria S."/>
            <person name="Selengut J."/>
            <person name="Shamblin C."/>
            <person name="Sullivan S.A."/>
            <person name="White O."/>
            <person name="Yu Y."/>
            <person name="Zafar N."/>
            <person name="Zhou L."/>
            <person name="Fraser C.M."/>
        </authorList>
    </citation>
    <scope>NUCLEOTIDE SEQUENCE [LARGE SCALE GENOMIC DNA]</scope>
    <source>
        <strain evidence="5 6">ATCC 23344</strain>
    </source>
</reference>
<gene>
    <name evidence="5" type="ordered locus">BMAA0758.1</name>
</gene>
<dbReference type="PROSITE" id="PS50977">
    <property type="entry name" value="HTH_TETR_2"/>
    <property type="match status" value="1"/>
</dbReference>
<feature type="region of interest" description="Disordered" evidence="3">
    <location>
        <begin position="674"/>
        <end position="773"/>
    </location>
</feature>
<dbReference type="InterPro" id="IPR009057">
    <property type="entry name" value="Homeodomain-like_sf"/>
</dbReference>
<evidence type="ECO:0000259" key="4">
    <source>
        <dbReference type="PROSITE" id="PS50977"/>
    </source>
</evidence>
<dbReference type="SUPFAM" id="SSF46689">
    <property type="entry name" value="Homeodomain-like"/>
    <property type="match status" value="1"/>
</dbReference>
<protein>
    <recommendedName>
        <fullName evidence="4">HTH tetR-type domain-containing protein</fullName>
    </recommendedName>
</protein>